<dbReference type="AlphaFoldDB" id="A0A0G0H5J7"/>
<protein>
    <submittedName>
        <fullName evidence="1">Uncharacterized protein</fullName>
    </submittedName>
</protein>
<gene>
    <name evidence="1" type="ORF">US50_C0071G0004</name>
</gene>
<sequence length="112" mass="12774">MKNLFSRLIKELGAKIISDDTAKLKFKEKEYTLLLTNDVQIHAKELGQDQLVILVLDHNPDPSEISYLMRGKDRIMGQLSQCGSAMFAKASEKELIVKIWISLKKVKTTRLN</sequence>
<name>A0A0G0H5J7_9BACT</name>
<dbReference type="Proteomes" id="UP000033876">
    <property type="component" value="Unassembled WGS sequence"/>
</dbReference>
<evidence type="ECO:0000313" key="1">
    <source>
        <dbReference type="EMBL" id="KKQ33800.1"/>
    </source>
</evidence>
<comment type="caution">
    <text evidence="1">The sequence shown here is derived from an EMBL/GenBank/DDBJ whole genome shotgun (WGS) entry which is preliminary data.</text>
</comment>
<accession>A0A0G0H5J7</accession>
<evidence type="ECO:0000313" key="2">
    <source>
        <dbReference type="Proteomes" id="UP000033876"/>
    </source>
</evidence>
<proteinExistence type="predicted"/>
<reference evidence="1 2" key="1">
    <citation type="journal article" date="2015" name="Nature">
        <title>rRNA introns, odd ribosomes, and small enigmatic genomes across a large radiation of phyla.</title>
        <authorList>
            <person name="Brown C.T."/>
            <person name="Hug L.A."/>
            <person name="Thomas B.C."/>
            <person name="Sharon I."/>
            <person name="Castelle C.J."/>
            <person name="Singh A."/>
            <person name="Wilkins M.J."/>
            <person name="Williams K.H."/>
            <person name="Banfield J.F."/>
        </authorList>
    </citation>
    <scope>NUCLEOTIDE SEQUENCE [LARGE SCALE GENOMIC DNA]</scope>
</reference>
<dbReference type="EMBL" id="LBTF01000071">
    <property type="protein sequence ID" value="KKQ33800.1"/>
    <property type="molecule type" value="Genomic_DNA"/>
</dbReference>
<organism evidence="1 2">
    <name type="scientific">Candidatus Nomurabacteria bacterium GW2011_GWB1_37_5</name>
    <dbReference type="NCBI Taxonomy" id="1618742"/>
    <lineage>
        <taxon>Bacteria</taxon>
        <taxon>Candidatus Nomuraibacteriota</taxon>
    </lineage>
</organism>